<evidence type="ECO:0000256" key="1">
    <source>
        <dbReference type="SAM" id="Phobius"/>
    </source>
</evidence>
<dbReference type="Proteomes" id="UP001341840">
    <property type="component" value="Unassembled WGS sequence"/>
</dbReference>
<evidence type="ECO:0000313" key="3">
    <source>
        <dbReference type="Proteomes" id="UP001341840"/>
    </source>
</evidence>
<keyword evidence="1" id="KW-1133">Transmembrane helix</keyword>
<evidence type="ECO:0000313" key="2">
    <source>
        <dbReference type="EMBL" id="MED6195520.1"/>
    </source>
</evidence>
<name>A0ABU6XEF1_9FABA</name>
<dbReference type="EMBL" id="JASCZI010211649">
    <property type="protein sequence ID" value="MED6195520.1"/>
    <property type="molecule type" value="Genomic_DNA"/>
</dbReference>
<keyword evidence="1" id="KW-0472">Membrane</keyword>
<accession>A0ABU6XEF1</accession>
<organism evidence="2 3">
    <name type="scientific">Stylosanthes scabra</name>
    <dbReference type="NCBI Taxonomy" id="79078"/>
    <lineage>
        <taxon>Eukaryota</taxon>
        <taxon>Viridiplantae</taxon>
        <taxon>Streptophyta</taxon>
        <taxon>Embryophyta</taxon>
        <taxon>Tracheophyta</taxon>
        <taxon>Spermatophyta</taxon>
        <taxon>Magnoliopsida</taxon>
        <taxon>eudicotyledons</taxon>
        <taxon>Gunneridae</taxon>
        <taxon>Pentapetalae</taxon>
        <taxon>rosids</taxon>
        <taxon>fabids</taxon>
        <taxon>Fabales</taxon>
        <taxon>Fabaceae</taxon>
        <taxon>Papilionoideae</taxon>
        <taxon>50 kb inversion clade</taxon>
        <taxon>dalbergioids sensu lato</taxon>
        <taxon>Dalbergieae</taxon>
        <taxon>Pterocarpus clade</taxon>
        <taxon>Stylosanthes</taxon>
    </lineage>
</organism>
<comment type="caution">
    <text evidence="2">The sequence shown here is derived from an EMBL/GenBank/DDBJ whole genome shotgun (WGS) entry which is preliminary data.</text>
</comment>
<keyword evidence="3" id="KW-1185">Reference proteome</keyword>
<proteinExistence type="predicted"/>
<protein>
    <submittedName>
        <fullName evidence="2">Uncharacterized protein</fullName>
    </submittedName>
</protein>
<keyword evidence="1" id="KW-0812">Transmembrane</keyword>
<feature type="transmembrane region" description="Helical" evidence="1">
    <location>
        <begin position="101"/>
        <end position="126"/>
    </location>
</feature>
<gene>
    <name evidence="2" type="ORF">PIB30_038655</name>
</gene>
<reference evidence="2 3" key="1">
    <citation type="journal article" date="2023" name="Plants (Basel)">
        <title>Bridging the Gap: Combining Genomics and Transcriptomics Approaches to Understand Stylosanthes scabra, an Orphan Legume from the Brazilian Caatinga.</title>
        <authorList>
            <person name="Ferreira-Neto J.R.C."/>
            <person name="da Silva M.D."/>
            <person name="Binneck E."/>
            <person name="de Melo N.F."/>
            <person name="da Silva R.H."/>
            <person name="de Melo A.L.T.M."/>
            <person name="Pandolfi V."/>
            <person name="Bustamante F.O."/>
            <person name="Brasileiro-Vidal A.C."/>
            <person name="Benko-Iseppon A.M."/>
        </authorList>
    </citation>
    <scope>NUCLEOTIDE SEQUENCE [LARGE SCALE GENOMIC DNA]</scope>
    <source>
        <tissue evidence="2">Leaves</tissue>
    </source>
</reference>
<sequence length="135" mass="14983">MGVHNMRSAVLVAINWSARWCCSSALVRVIVPISAALAHYRKNWGEAAFFSLVSLFPESEDGLPGKMVERSTLILIVGGIKCSRKLSGYADFVTALRTLSFFFLFFFGLVVVLLHELLIVVFPLIALNWLQTSFG</sequence>